<organism evidence="2 3">
    <name type="scientific">Anas platyrhynchos</name>
    <name type="common">Mallard</name>
    <name type="synonym">Anas boschas</name>
    <dbReference type="NCBI Taxonomy" id="8839"/>
    <lineage>
        <taxon>Eukaryota</taxon>
        <taxon>Metazoa</taxon>
        <taxon>Chordata</taxon>
        <taxon>Craniata</taxon>
        <taxon>Vertebrata</taxon>
        <taxon>Euteleostomi</taxon>
        <taxon>Archelosauria</taxon>
        <taxon>Archosauria</taxon>
        <taxon>Dinosauria</taxon>
        <taxon>Saurischia</taxon>
        <taxon>Theropoda</taxon>
        <taxon>Coelurosauria</taxon>
        <taxon>Aves</taxon>
        <taxon>Neognathae</taxon>
        <taxon>Galloanserae</taxon>
        <taxon>Anseriformes</taxon>
        <taxon>Anatidae</taxon>
        <taxon>Anatinae</taxon>
        <taxon>Anas</taxon>
    </lineage>
</organism>
<evidence type="ECO:0000256" key="1">
    <source>
        <dbReference type="SAM" id="MobiDB-lite"/>
    </source>
</evidence>
<keyword evidence="3" id="KW-1185">Reference proteome</keyword>
<name>R0KBT9_ANAPL</name>
<proteinExistence type="predicted"/>
<feature type="region of interest" description="Disordered" evidence="1">
    <location>
        <begin position="154"/>
        <end position="176"/>
    </location>
</feature>
<dbReference type="EMBL" id="KB742490">
    <property type="protein sequence ID" value="EOB07821.1"/>
    <property type="molecule type" value="Genomic_DNA"/>
</dbReference>
<accession>R0KBT9</accession>
<dbReference type="Proteomes" id="UP000296049">
    <property type="component" value="Unassembled WGS sequence"/>
</dbReference>
<evidence type="ECO:0000313" key="3">
    <source>
        <dbReference type="Proteomes" id="UP000296049"/>
    </source>
</evidence>
<feature type="compositionally biased region" description="Polar residues" evidence="1">
    <location>
        <begin position="1"/>
        <end position="10"/>
    </location>
</feature>
<gene>
    <name evidence="2" type="ORF">Anapl_03800</name>
</gene>
<feature type="region of interest" description="Disordered" evidence="1">
    <location>
        <begin position="1"/>
        <end position="23"/>
    </location>
</feature>
<dbReference type="AlphaFoldDB" id="R0KBT9"/>
<feature type="region of interest" description="Disordered" evidence="1">
    <location>
        <begin position="202"/>
        <end position="224"/>
    </location>
</feature>
<evidence type="ECO:0000313" key="2">
    <source>
        <dbReference type="EMBL" id="EOB07821.1"/>
    </source>
</evidence>
<protein>
    <submittedName>
        <fullName evidence="2">Uncharacterized protein</fullName>
    </submittedName>
</protein>
<sequence length="224" mass="24630">MHGLDSAQTKPSERSAPEPHQMCSSSKHISARCLIDVSEVFQFLLKCQQNSLEYLGIKGATQDLIFNWIQTARRKYSPKATVLGYQKAIKATATVKSIFSISLSVNTTYSRSKHNGDNGYGVPLQAPSFPYLQLSALQQMYMLSTKTTVSLATGTTEQLQGQKQQKHDDNKMGRHKGQLKAGELNESLESNTALETHTGVTWRAAPPEDGEMSAVLPARSVGRN</sequence>
<feature type="compositionally biased region" description="Polar residues" evidence="1">
    <location>
        <begin position="154"/>
        <end position="163"/>
    </location>
</feature>
<reference evidence="3" key="1">
    <citation type="journal article" date="2013" name="Nat. Genet.">
        <title>The duck genome and transcriptome provide insight into an avian influenza virus reservoir species.</title>
        <authorList>
            <person name="Huang Y."/>
            <person name="Li Y."/>
            <person name="Burt D.W."/>
            <person name="Chen H."/>
            <person name="Zhang Y."/>
            <person name="Qian W."/>
            <person name="Kim H."/>
            <person name="Gan S."/>
            <person name="Zhao Y."/>
            <person name="Li J."/>
            <person name="Yi K."/>
            <person name="Feng H."/>
            <person name="Zhu P."/>
            <person name="Li B."/>
            <person name="Liu Q."/>
            <person name="Fairley S."/>
            <person name="Magor K.E."/>
            <person name="Du Z."/>
            <person name="Hu X."/>
            <person name="Goodman L."/>
            <person name="Tafer H."/>
            <person name="Vignal A."/>
            <person name="Lee T."/>
            <person name="Kim K.W."/>
            <person name="Sheng Z."/>
            <person name="An Y."/>
            <person name="Searle S."/>
            <person name="Herrero J."/>
            <person name="Groenen M.A."/>
            <person name="Crooijmans R.P."/>
            <person name="Faraut T."/>
            <person name="Cai Q."/>
            <person name="Webster R.G."/>
            <person name="Aldridge J.R."/>
            <person name="Warren W.C."/>
            <person name="Bartschat S."/>
            <person name="Kehr S."/>
            <person name="Marz M."/>
            <person name="Stadler P.F."/>
            <person name="Smith J."/>
            <person name="Kraus R.H."/>
            <person name="Zhao Y."/>
            <person name="Ren L."/>
            <person name="Fei J."/>
            <person name="Morisson M."/>
            <person name="Kaiser P."/>
            <person name="Griffin D.K."/>
            <person name="Rao M."/>
            <person name="Pitel F."/>
            <person name="Wang J."/>
            <person name="Li N."/>
        </authorList>
    </citation>
    <scope>NUCLEOTIDE SEQUENCE [LARGE SCALE GENOMIC DNA]</scope>
</reference>